<name>A0A3S0Y588_9GAMM</name>
<keyword evidence="1" id="KW-0812">Transmembrane</keyword>
<feature type="transmembrane region" description="Helical" evidence="1">
    <location>
        <begin position="6"/>
        <end position="29"/>
    </location>
</feature>
<evidence type="ECO:0000256" key="1">
    <source>
        <dbReference type="SAM" id="Phobius"/>
    </source>
</evidence>
<feature type="transmembrane region" description="Helical" evidence="1">
    <location>
        <begin position="41"/>
        <end position="59"/>
    </location>
</feature>
<dbReference type="Proteomes" id="UP000287336">
    <property type="component" value="Unassembled WGS sequence"/>
</dbReference>
<reference evidence="2 3" key="1">
    <citation type="submission" date="2018-12" db="EMBL/GenBank/DDBJ databases">
        <title>three novel Halomonas strain isolated from plants.</title>
        <authorList>
            <person name="Sun C."/>
        </authorList>
    </citation>
    <scope>NUCLEOTIDE SEQUENCE [LARGE SCALE GENOMIC DNA]</scope>
    <source>
        <strain evidence="2 3">DSM 19434</strain>
    </source>
</reference>
<keyword evidence="1" id="KW-0472">Membrane</keyword>
<evidence type="ECO:0000313" key="2">
    <source>
        <dbReference type="EMBL" id="RUR32741.1"/>
    </source>
</evidence>
<accession>A0A3S0Y588</accession>
<proteinExistence type="predicted"/>
<keyword evidence="3" id="KW-1185">Reference proteome</keyword>
<evidence type="ECO:0000313" key="3">
    <source>
        <dbReference type="Proteomes" id="UP000287336"/>
    </source>
</evidence>
<comment type="caution">
    <text evidence="2">The sequence shown here is derived from an EMBL/GenBank/DDBJ whole genome shotgun (WGS) entry which is preliminary data.</text>
</comment>
<dbReference type="RefSeq" id="WP_126944860.1">
    <property type="nucleotide sequence ID" value="NZ_RZHG01000009.1"/>
</dbReference>
<dbReference type="AlphaFoldDB" id="A0A3S0Y588"/>
<gene>
    <name evidence="2" type="ORF">ELY33_05005</name>
</gene>
<sequence length="60" mass="6425">MTLPHRLAATAGLLFFPVGCGVFVMDVLLRKEPDKQTDAGLFTFILVGGLILWSFGNGAT</sequence>
<keyword evidence="1" id="KW-1133">Transmembrane helix</keyword>
<dbReference type="EMBL" id="RZHG01000009">
    <property type="protein sequence ID" value="RUR32741.1"/>
    <property type="molecule type" value="Genomic_DNA"/>
</dbReference>
<organism evidence="2 3">
    <name type="scientific">Vreelandella andesensis</name>
    <dbReference type="NCBI Taxonomy" id="447567"/>
    <lineage>
        <taxon>Bacteria</taxon>
        <taxon>Pseudomonadati</taxon>
        <taxon>Pseudomonadota</taxon>
        <taxon>Gammaproteobacteria</taxon>
        <taxon>Oceanospirillales</taxon>
        <taxon>Halomonadaceae</taxon>
        <taxon>Vreelandella</taxon>
    </lineage>
</organism>
<protein>
    <submittedName>
        <fullName evidence="2">Uncharacterized protein</fullName>
    </submittedName>
</protein>